<dbReference type="GO" id="GO:0003887">
    <property type="term" value="F:DNA-directed DNA polymerase activity"/>
    <property type="evidence" value="ECO:0007669"/>
    <property type="project" value="InterPro"/>
</dbReference>
<organism evidence="4 5">
    <name type="scientific">Flammeovirga pectinis</name>
    <dbReference type="NCBI Taxonomy" id="2494373"/>
    <lineage>
        <taxon>Bacteria</taxon>
        <taxon>Pseudomonadati</taxon>
        <taxon>Bacteroidota</taxon>
        <taxon>Cytophagia</taxon>
        <taxon>Cytophagales</taxon>
        <taxon>Flammeovirgaceae</taxon>
        <taxon>Flammeovirga</taxon>
    </lineage>
</organism>
<evidence type="ECO:0000259" key="3">
    <source>
        <dbReference type="Pfam" id="PF01051"/>
    </source>
</evidence>
<sequence>MNAQDIVKKHSKLILYNETKGLSAVEQKLFIYCIAKAVRANDIDTFHSISIREFTGKKNPSIYDYRKAKKALFALQQMKPLYVELDGKFKSIVIFPTLQGDARSIDNDKDIDKIELAYKLNDELKPLIIDLKEAYTEYLYSTVSKMKSSFAIRLYEILLQQAKFNKPYSITVDNLKIKFGIQDVKTYATYSQFKRAVIEKSINEINEKTDISGYYEEEKQGKKVYKLTFFFTLDSTHKDEEADILALSPEESLVYNVLPDEKTKQTYLKQIGKLPKTSSNTKDVQTDEIKTKKAPTQQTLFDESTPSVSPEFKEKLDKLSMRLGEIGLEKSVIKVALNKYTENPQWKIWPEVNNVRMAIKDGKDFPNKHTLKKVINES</sequence>
<evidence type="ECO:0000313" key="4">
    <source>
        <dbReference type="EMBL" id="AZQ65626.1"/>
    </source>
</evidence>
<dbReference type="InterPro" id="IPR000525">
    <property type="entry name" value="Initiator_Rep_WH1"/>
</dbReference>
<proteinExistence type="inferred from homology"/>
<dbReference type="GO" id="GO:0006270">
    <property type="term" value="P:DNA replication initiation"/>
    <property type="evidence" value="ECO:0007669"/>
    <property type="project" value="InterPro"/>
</dbReference>
<feature type="region of interest" description="Disordered" evidence="2">
    <location>
        <begin position="278"/>
        <end position="308"/>
    </location>
</feature>
<comment type="similarity">
    <text evidence="1">Belongs to the initiator RepB protein family.</text>
</comment>
<dbReference type="SUPFAM" id="SSF46785">
    <property type="entry name" value="Winged helix' DNA-binding domain"/>
    <property type="match status" value="2"/>
</dbReference>
<dbReference type="RefSeq" id="WP_126620527.1">
    <property type="nucleotide sequence ID" value="NZ_CP034564.1"/>
</dbReference>
<accession>A0A3S9PBL9</accession>
<feature type="compositionally biased region" description="Polar residues" evidence="2">
    <location>
        <begin position="294"/>
        <end position="308"/>
    </location>
</feature>
<keyword evidence="4" id="KW-0614">Plasmid</keyword>
<dbReference type="Proteomes" id="UP000267268">
    <property type="component" value="Plasmid unnamed1"/>
</dbReference>
<dbReference type="Pfam" id="PF21205">
    <property type="entry name" value="Rep3_C"/>
    <property type="match status" value="1"/>
</dbReference>
<gene>
    <name evidence="4" type="ORF">EI427_25665</name>
</gene>
<dbReference type="EMBL" id="CP034564">
    <property type="protein sequence ID" value="AZQ65626.1"/>
    <property type="molecule type" value="Genomic_DNA"/>
</dbReference>
<reference evidence="4 5" key="1">
    <citation type="submission" date="2018-12" db="EMBL/GenBank/DDBJ databases">
        <title>Flammeovirga pectinis sp. nov., isolated from the gut of the Korean scallop, Patinopecten yessoensis.</title>
        <authorList>
            <person name="Bae J.-W."/>
            <person name="Jeong Y.-S."/>
            <person name="Kang W."/>
        </authorList>
    </citation>
    <scope>NUCLEOTIDE SEQUENCE [LARGE SCALE GENOMIC DNA]</scope>
    <source>
        <strain evidence="4 5">L12M1</strain>
        <plasmid evidence="4 5">unnamed1</plasmid>
    </source>
</reference>
<dbReference type="Gene3D" id="1.10.10.10">
    <property type="entry name" value="Winged helix-like DNA-binding domain superfamily/Winged helix DNA-binding domain"/>
    <property type="match status" value="2"/>
</dbReference>
<dbReference type="Pfam" id="PF01051">
    <property type="entry name" value="Rep3_N"/>
    <property type="match status" value="1"/>
</dbReference>
<dbReference type="AlphaFoldDB" id="A0A3S9PBL9"/>
<geneLocation type="plasmid" evidence="4">
    <name>unnamed1</name>
</geneLocation>
<dbReference type="InterPro" id="IPR036390">
    <property type="entry name" value="WH_DNA-bd_sf"/>
</dbReference>
<feature type="domain" description="Initiator Rep protein WH1" evidence="3">
    <location>
        <begin position="6"/>
        <end position="158"/>
    </location>
</feature>
<evidence type="ECO:0000256" key="1">
    <source>
        <dbReference type="ARBA" id="ARBA00038283"/>
    </source>
</evidence>
<dbReference type="InterPro" id="IPR036388">
    <property type="entry name" value="WH-like_DNA-bd_sf"/>
</dbReference>
<dbReference type="KEGG" id="fll:EI427_25665"/>
<name>A0A3S9PBL9_9BACT</name>
<protein>
    <submittedName>
        <fullName evidence="4">RepB family plasmid replication initiator protein</fullName>
    </submittedName>
</protein>
<evidence type="ECO:0000256" key="2">
    <source>
        <dbReference type="SAM" id="MobiDB-lite"/>
    </source>
</evidence>
<keyword evidence="5" id="KW-1185">Reference proteome</keyword>
<dbReference type="OrthoDB" id="974853at2"/>
<evidence type="ECO:0000313" key="5">
    <source>
        <dbReference type="Proteomes" id="UP000267268"/>
    </source>
</evidence>